<sequence length="966" mass="107238">MADSLRKPLMLLGLSFCLISVVRGQTVVLNTSFEEFAPGSIHQQDDWLVEEGQALISDSSRFVHSGSQGLFFQASNEKLVVRYIPFAAADSGISGVVYLDVWVRIEQLETKDFAINGYDLYGGSQKRAFVLEFDTPSGTEGKFQVYDGSSKVVVQNYQLGQWHRISARVDYQRGIYQVIFDQSEAVTVNFRENYTPSRPDARKEFHELRFNLGYDGAVGTVAAAIDDLYIGTDPIPDVTFPPTEVYYTIQVEQPAVGRITLDPDQEQYLEGTWVTATLELPEGYINLGWTGDLSGTELVKEFQVFKDMVIGAEVGIDSLNPPPRYRVEVIQPDTGRITLDPPGGEYYAHTTVTATLELPPGFINLGWTGDLSGTELEKTFVVLKDMTIGAVVVEDTTPPMVYTVRTAEELKSVLRGELRPGDIVEVEDGVYDTGGGITIEASGTETKPIIIRAKNIGLAELTGKTYFTFRKSSYIILEGFKFTSNVYTAVKLEACHHIRITRNIFQLDETGRESSKWIVVGGYYADPSLLSHHNRIDHNIFRDKQTLGNFITIDGGDVVSQHDRIDHNYFYNIGPRAENEKEAIRVGWSELSLTDGYTVIEYNLFERCDGDPEIVSIKSSKDTVRYNTFRASQGSLTLRHGNGSVVYGNFFLGEGREGTGGVRVYAKDHKIYNNYFEGLTGSVWDAAITLTNGDTDEGSLSAHWRVQNVLIAHNTLVNNYSNIEIGYARSDNSWKKEPRNVQIINNLVVAGELTNRDLITIYTEPTDFVWAGNIMYPKTGYGLGITADPAEIFVADPLLEENNGLWVLSAQSPAVDAGSSLNFSIMEDFQGQPRDALPDVGADELSSAPVLRRPLQPEDVGPFASDSISTSVEVRSHRPAQTVLKGFPNPFITSTVLAFSLPERSQITLFVYDMLGREVARLYDGELEAGSYRLVWQPEDELASGIYLVVLTTDRGTAAYKLALIR</sequence>
<dbReference type="Proteomes" id="UP000002221">
    <property type="component" value="Chromosome"/>
</dbReference>
<reference evidence="1 2" key="1">
    <citation type="journal article" date="2009" name="Stand. Genomic Sci.">
        <title>Complete genome sequence of Rhodothermus marinus type strain (R-10).</title>
        <authorList>
            <person name="Nolan M."/>
            <person name="Tindall B.J."/>
            <person name="Pomrenke H."/>
            <person name="Lapidus A."/>
            <person name="Copeland A."/>
            <person name="Glavina Del Rio T."/>
            <person name="Lucas S."/>
            <person name="Chen F."/>
            <person name="Tice H."/>
            <person name="Cheng J.F."/>
            <person name="Saunders E."/>
            <person name="Han C."/>
            <person name="Bruce D."/>
            <person name="Goodwin L."/>
            <person name="Chain P."/>
            <person name="Pitluck S."/>
            <person name="Ovchinikova G."/>
            <person name="Pati A."/>
            <person name="Ivanova N."/>
            <person name="Mavromatis K."/>
            <person name="Chen A."/>
            <person name="Palaniappan K."/>
            <person name="Land M."/>
            <person name="Hauser L."/>
            <person name="Chang Y.J."/>
            <person name="Jeffries C.D."/>
            <person name="Brettin T."/>
            <person name="Goker M."/>
            <person name="Bristow J."/>
            <person name="Eisen J.A."/>
            <person name="Markowitz V."/>
            <person name="Hugenholtz P."/>
            <person name="Kyrpides N.C."/>
            <person name="Klenk H.P."/>
            <person name="Detter J.C."/>
        </authorList>
    </citation>
    <scope>NUCLEOTIDE SEQUENCE [LARGE SCALE GENOMIC DNA]</scope>
    <source>
        <strain evidence="2">ATCC 43812 / DSM 4252 / R-10</strain>
    </source>
</reference>
<dbReference type="InterPro" id="IPR011050">
    <property type="entry name" value="Pectin_lyase_fold/virulence"/>
</dbReference>
<dbReference type="CDD" id="cd14251">
    <property type="entry name" value="PL-6"/>
    <property type="match status" value="1"/>
</dbReference>
<dbReference type="KEGG" id="rmr:Rmar_1386"/>
<dbReference type="SUPFAM" id="SSF51126">
    <property type="entry name" value="Pectin lyase-like"/>
    <property type="match status" value="1"/>
</dbReference>
<dbReference type="STRING" id="518766.Rmar_1386"/>
<evidence type="ECO:0000313" key="2">
    <source>
        <dbReference type="Proteomes" id="UP000002221"/>
    </source>
</evidence>
<keyword evidence="2" id="KW-1185">Reference proteome</keyword>
<evidence type="ECO:0008006" key="3">
    <source>
        <dbReference type="Google" id="ProtNLM"/>
    </source>
</evidence>
<proteinExistence type="predicted"/>
<dbReference type="InterPro" id="IPR012334">
    <property type="entry name" value="Pectin_lyas_fold"/>
</dbReference>
<dbReference type="eggNOG" id="COG3291">
    <property type="taxonomic scope" value="Bacteria"/>
</dbReference>
<accession>D0MIG7</accession>
<dbReference type="Gene3D" id="2.160.20.10">
    <property type="entry name" value="Single-stranded right-handed beta-helix, Pectin lyase-like"/>
    <property type="match status" value="1"/>
</dbReference>
<dbReference type="RefSeq" id="WP_012843886.1">
    <property type="nucleotide sequence ID" value="NC_013501.1"/>
</dbReference>
<dbReference type="CAZy" id="PL6">
    <property type="family name" value="Polysaccharide Lyase Family 6"/>
</dbReference>
<dbReference type="InterPro" id="IPR026444">
    <property type="entry name" value="Secre_tail"/>
</dbReference>
<dbReference type="InterPro" id="IPR039513">
    <property type="entry name" value="PL-6"/>
</dbReference>
<dbReference type="AlphaFoldDB" id="D0MIG7"/>
<dbReference type="HOGENOM" id="CLU_306501_0_0_10"/>
<dbReference type="NCBIfam" id="TIGR04183">
    <property type="entry name" value="Por_Secre_tail"/>
    <property type="match status" value="1"/>
</dbReference>
<dbReference type="Gene3D" id="2.60.40.4070">
    <property type="match status" value="1"/>
</dbReference>
<name>D0MIG7_RHOM4</name>
<protein>
    <recommendedName>
        <fullName evidence="3">T9SS type A sorting domain-containing protein</fullName>
    </recommendedName>
</protein>
<dbReference type="EMBL" id="CP001807">
    <property type="protein sequence ID" value="ACY48275.1"/>
    <property type="molecule type" value="Genomic_DNA"/>
</dbReference>
<organism evidence="1 2">
    <name type="scientific">Rhodothermus marinus (strain ATCC 43812 / DSM 4252 / R-10)</name>
    <name type="common">Rhodothermus obamensis</name>
    <dbReference type="NCBI Taxonomy" id="518766"/>
    <lineage>
        <taxon>Bacteria</taxon>
        <taxon>Pseudomonadati</taxon>
        <taxon>Rhodothermota</taxon>
        <taxon>Rhodothermia</taxon>
        <taxon>Rhodothermales</taxon>
        <taxon>Rhodothermaceae</taxon>
        <taxon>Rhodothermus</taxon>
    </lineage>
</organism>
<gene>
    <name evidence="1" type="ordered locus">Rmar_1386</name>
</gene>
<dbReference type="SMR" id="D0MIG7"/>
<dbReference type="Pfam" id="PF14592">
    <property type="entry name" value="Chondroitinas_B"/>
    <property type="match status" value="1"/>
</dbReference>
<evidence type="ECO:0000313" key="1">
    <source>
        <dbReference type="EMBL" id="ACY48275.1"/>
    </source>
</evidence>